<dbReference type="AlphaFoldDB" id="A0A6J2WY07"/>
<evidence type="ECO:0000313" key="3">
    <source>
        <dbReference type="Proteomes" id="UP000504632"/>
    </source>
</evidence>
<dbReference type="InterPro" id="IPR007421">
    <property type="entry name" value="Schlafen_AlbA_2_dom"/>
</dbReference>
<reference evidence="4" key="1">
    <citation type="submission" date="2025-08" db="UniProtKB">
        <authorList>
            <consortium name="RefSeq"/>
        </authorList>
    </citation>
    <scope>IDENTIFICATION</scope>
</reference>
<dbReference type="InterPro" id="IPR027417">
    <property type="entry name" value="P-loop_NTPase"/>
</dbReference>
<dbReference type="GeneID" id="115829243"/>
<dbReference type="InterPro" id="IPR038461">
    <property type="entry name" value="Schlafen_AlbA_2_dom_sf"/>
</dbReference>
<dbReference type="InterPro" id="IPR048729">
    <property type="entry name" value="SLFN_GTPase-like"/>
</dbReference>
<dbReference type="Gene3D" id="3.40.50.300">
    <property type="entry name" value="P-loop containing nucleotide triphosphate hydrolases"/>
    <property type="match status" value="1"/>
</dbReference>
<dbReference type="InParanoid" id="A0A6J2WY07"/>
<protein>
    <submittedName>
        <fullName evidence="4">Schlafen family member 13-like</fullName>
    </submittedName>
</protein>
<name>A0A6J2WY07_CHACN</name>
<keyword evidence="3" id="KW-1185">Reference proteome</keyword>
<dbReference type="OrthoDB" id="6052143at2759"/>
<dbReference type="PANTHER" id="PTHR12155:SF30">
    <property type="entry name" value="PROTEIN SLFN14"/>
    <property type="match status" value="1"/>
</dbReference>
<dbReference type="Proteomes" id="UP000504632">
    <property type="component" value="Chromosome 16"/>
</dbReference>
<evidence type="ECO:0000313" key="4">
    <source>
        <dbReference type="RefSeq" id="XP_030649164.1"/>
    </source>
</evidence>
<evidence type="ECO:0000259" key="1">
    <source>
        <dbReference type="Pfam" id="PF04326"/>
    </source>
</evidence>
<sequence length="817" mass="93516">MSFSTWHRSPAPKLFPDLEIHLSEMTFGEPARRKVSEDEKKKNCELQKYVCALLNSGGGIILVDIKNIDYESDMGIGLDIEQGFRKFLDPSPVHEFIKWKSRNSKMLFFVKSWHSSNAHLCSIDTGIKQRSGTSVLSVPNYGIMDFIKKKQKEEDKDDDEEPLNKWQKLMPSCHDDEMYQEACQFYEVGNAQLGQQLHFGESVNIELKSFQSEKNLQKRLKEVLPVYMSAFANTGGGIIFIGVDDKTKTVTGCGAGMNCAELENMVRDICEKSKTLALHFKGCTQKLTFAPEFKIISVSAHDKPLYVVAVKISGCCCVVFEDDPNCWQVKNGKIFSLTASEWLKEMQPSDTVEKTITNIGPQSLMPRPESDIRRYQIKNPESEGVAMASKSWAAKISQTRKSEVISEALVMRTGSYPTLYCYVERGSPELWEYARQTAFQLKQKLVNLGGYTEWVCVVPQLVHYETGENIETEKSNAPKYPHSYLVENIRAVEKFMQSLTIVLLSISSPYSDKLGCEYFNLLTEEQFKLLNQYNNCKHLFVHGAPGTGKTLVAMEKIRRIEFMRRQKICRCETRVCFMESYDNFSAVQHIIVDEGQNFRDESGDWFKKAKELTEQKEGTFWIFLDYFQQTHVKNNGLPPLSSQFKFDLHRVVRNGTEIFDAMKTQLCKVTNGPGEVLTHLSDMAKRVAVVHKITGEYKRIQVKKENLISEVVKKVRGLTENSEYSPGDIAVLFSTKECFEESGLDRMLWNIRVPYSSVEDMNENSIVVDSIRRFSGLERDIVLLVDITAWPPQIMPNLWLCGYSRARIKLFEFRSEN</sequence>
<feature type="domain" description="Schlafen GTPase-like" evidence="2">
    <location>
        <begin position="379"/>
        <end position="485"/>
    </location>
</feature>
<accession>A0A6J2WY07</accession>
<feature type="domain" description="Schlafen AlbA-2" evidence="1">
    <location>
        <begin position="201"/>
        <end position="313"/>
    </location>
</feature>
<dbReference type="InterPro" id="IPR029684">
    <property type="entry name" value="Schlafen"/>
</dbReference>
<dbReference type="SUPFAM" id="SSF52540">
    <property type="entry name" value="P-loop containing nucleoside triphosphate hydrolases"/>
    <property type="match status" value="1"/>
</dbReference>
<dbReference type="Pfam" id="PF04326">
    <property type="entry name" value="SLFN_AlbA_2"/>
    <property type="match status" value="1"/>
</dbReference>
<dbReference type="RefSeq" id="XP_030649164.1">
    <property type="nucleotide sequence ID" value="XM_030793304.1"/>
</dbReference>
<organism evidence="3 4">
    <name type="scientific">Chanos chanos</name>
    <name type="common">Milkfish</name>
    <name type="synonym">Mugil chanos</name>
    <dbReference type="NCBI Taxonomy" id="29144"/>
    <lineage>
        <taxon>Eukaryota</taxon>
        <taxon>Metazoa</taxon>
        <taxon>Chordata</taxon>
        <taxon>Craniata</taxon>
        <taxon>Vertebrata</taxon>
        <taxon>Euteleostomi</taxon>
        <taxon>Actinopterygii</taxon>
        <taxon>Neopterygii</taxon>
        <taxon>Teleostei</taxon>
        <taxon>Ostariophysi</taxon>
        <taxon>Gonorynchiformes</taxon>
        <taxon>Chanidae</taxon>
        <taxon>Chanos</taxon>
    </lineage>
</organism>
<evidence type="ECO:0000259" key="2">
    <source>
        <dbReference type="Pfam" id="PF21026"/>
    </source>
</evidence>
<dbReference type="Pfam" id="PF21026">
    <property type="entry name" value="SLFN_GTPase-like"/>
    <property type="match status" value="1"/>
</dbReference>
<dbReference type="Gene3D" id="3.30.950.30">
    <property type="entry name" value="Schlafen, AAA domain"/>
    <property type="match status" value="1"/>
</dbReference>
<proteinExistence type="predicted"/>
<gene>
    <name evidence="4" type="primary">LOC115829243</name>
</gene>
<dbReference type="PANTHER" id="PTHR12155">
    <property type="entry name" value="SCHLAFEN"/>
    <property type="match status" value="1"/>
</dbReference>